<keyword evidence="2" id="KW-0963">Cytoplasm</keyword>
<feature type="coiled-coil region" evidence="3">
    <location>
        <begin position="149"/>
        <end position="221"/>
    </location>
</feature>
<dbReference type="AlphaFoldDB" id="A0A2P7YQS9"/>
<sequence length="347" mass="38572">MDSAEEDHGPEVFETSDVESESGTNHVEESSESIARDALAPPLDAVSSYESSALSDELTLVDFLGNVARRLAQSGYNVEKLGETRKQKMARIARELEELEKEEPSEVEVLAGKFRELKAGDEKNGDFDLGVGDLFKNIESALKKKSKKEHSESNEVLRLEKRIAELEEAIGSNEDTPTSIRNILNNASRKVNVLYDHEEEIAAVQTEIKLLSKDMEALAANRRMALISSGSKEPPVVPISFDHKVSSLYDRLGEFDRVNTIVPLMIARLHSLNSVHAEGGHAVECVATLDKTLSSLALDMKKWDESVDKIDKSLVEQSEAFEKNAEVFQKKMEDVMSRIDQIEARKG</sequence>
<feature type="region of interest" description="Disordered" evidence="4">
    <location>
        <begin position="1"/>
        <end position="39"/>
    </location>
</feature>
<protein>
    <submittedName>
        <fullName evidence="5">Uncharacterized protein</fullName>
    </submittedName>
</protein>
<dbReference type="EMBL" id="PYFQ01000006">
    <property type="protein sequence ID" value="PSK38327.1"/>
    <property type="molecule type" value="Genomic_DNA"/>
</dbReference>
<evidence type="ECO:0000313" key="5">
    <source>
        <dbReference type="EMBL" id="PSK38327.1"/>
    </source>
</evidence>
<name>A0A2P7YQS9_9ASCO</name>
<dbReference type="GO" id="GO:0005869">
    <property type="term" value="C:dynactin complex"/>
    <property type="evidence" value="ECO:0007669"/>
    <property type="project" value="InterPro"/>
</dbReference>
<accession>A0A2P7YQS9</accession>
<proteinExistence type="predicted"/>
<evidence type="ECO:0000256" key="2">
    <source>
        <dbReference type="ARBA" id="ARBA00022490"/>
    </source>
</evidence>
<dbReference type="GO" id="GO:0005737">
    <property type="term" value="C:cytoplasm"/>
    <property type="evidence" value="ECO:0007669"/>
    <property type="project" value="UniProtKB-SubCell"/>
</dbReference>
<keyword evidence="3" id="KW-0175">Coiled coil</keyword>
<evidence type="ECO:0000256" key="1">
    <source>
        <dbReference type="ARBA" id="ARBA00004496"/>
    </source>
</evidence>
<feature type="compositionally biased region" description="Basic and acidic residues" evidence="4">
    <location>
        <begin position="1"/>
        <end position="11"/>
    </location>
</feature>
<dbReference type="InterPro" id="IPR028133">
    <property type="entry name" value="Dynamitin"/>
</dbReference>
<dbReference type="VEuPathDB" id="FungiDB:C7M61_002887"/>
<evidence type="ECO:0000313" key="6">
    <source>
        <dbReference type="Proteomes" id="UP000241107"/>
    </source>
</evidence>
<reference evidence="5 6" key="1">
    <citation type="submission" date="2018-03" db="EMBL/GenBank/DDBJ databases">
        <title>Candida pseudohaemulonii genome assembly and annotation.</title>
        <authorList>
            <person name="Munoz J.F."/>
            <person name="Gade L.G."/>
            <person name="Chow N.A."/>
            <person name="Litvintseva A.P."/>
            <person name="Loparev V.N."/>
            <person name="Cuomo C.A."/>
        </authorList>
    </citation>
    <scope>NUCLEOTIDE SEQUENCE [LARGE SCALE GENOMIC DNA]</scope>
    <source>
        <strain evidence="5 6">B12108</strain>
    </source>
</reference>
<dbReference type="Pfam" id="PF04912">
    <property type="entry name" value="Dynamitin"/>
    <property type="match status" value="1"/>
</dbReference>
<comment type="subcellular location">
    <subcellularLocation>
        <location evidence="1">Cytoplasm</location>
    </subcellularLocation>
</comment>
<dbReference type="RefSeq" id="XP_024713652.1">
    <property type="nucleotide sequence ID" value="XM_024858246.1"/>
</dbReference>
<comment type="caution">
    <text evidence="5">The sequence shown here is derived from an EMBL/GenBank/DDBJ whole genome shotgun (WGS) entry which is preliminary data.</text>
</comment>
<evidence type="ECO:0000256" key="3">
    <source>
        <dbReference type="SAM" id="Coils"/>
    </source>
</evidence>
<dbReference type="GO" id="GO:0007017">
    <property type="term" value="P:microtubule-based process"/>
    <property type="evidence" value="ECO:0007669"/>
    <property type="project" value="InterPro"/>
</dbReference>
<dbReference type="GeneID" id="36566276"/>
<organism evidence="5 6">
    <name type="scientific">Candidozyma pseudohaemuli</name>
    <dbReference type="NCBI Taxonomy" id="418784"/>
    <lineage>
        <taxon>Eukaryota</taxon>
        <taxon>Fungi</taxon>
        <taxon>Dikarya</taxon>
        <taxon>Ascomycota</taxon>
        <taxon>Saccharomycotina</taxon>
        <taxon>Pichiomycetes</taxon>
        <taxon>Metschnikowiaceae</taxon>
        <taxon>Candidozyma</taxon>
    </lineage>
</organism>
<dbReference type="STRING" id="418784.A0A2P7YQS9"/>
<dbReference type="Proteomes" id="UP000241107">
    <property type="component" value="Unassembled WGS sequence"/>
</dbReference>
<evidence type="ECO:0000256" key="4">
    <source>
        <dbReference type="SAM" id="MobiDB-lite"/>
    </source>
</evidence>
<dbReference type="OrthoDB" id="4977at2759"/>
<keyword evidence="6" id="KW-1185">Reference proteome</keyword>
<dbReference type="PANTHER" id="PTHR15346">
    <property type="entry name" value="DYNACTIN SUBUNIT"/>
    <property type="match status" value="1"/>
</dbReference>
<gene>
    <name evidence="5" type="ORF">C7M61_002887</name>
</gene>